<proteinExistence type="predicted"/>
<organism evidence="1">
    <name type="scientific">uncultured Chloroflexia bacterium</name>
    <dbReference type="NCBI Taxonomy" id="1672391"/>
    <lineage>
        <taxon>Bacteria</taxon>
        <taxon>Bacillati</taxon>
        <taxon>Chloroflexota</taxon>
        <taxon>Chloroflexia</taxon>
        <taxon>environmental samples</taxon>
    </lineage>
</organism>
<accession>A0A6J4N1W4</accession>
<sequence length="31" mass="3591">EMPEQLDRDAESPTRGYLVEYVPGLTKRVLQ</sequence>
<name>A0A6J4N1W4_9CHLR</name>
<dbReference type="AlphaFoldDB" id="A0A6J4N1W4"/>
<feature type="non-terminal residue" evidence="1">
    <location>
        <position position="1"/>
    </location>
</feature>
<reference evidence="1" key="1">
    <citation type="submission" date="2020-02" db="EMBL/GenBank/DDBJ databases">
        <authorList>
            <person name="Meier V. D."/>
        </authorList>
    </citation>
    <scope>NUCLEOTIDE SEQUENCE</scope>
    <source>
        <strain evidence="1">AVDCRST_MAG93</strain>
    </source>
</reference>
<dbReference type="EMBL" id="CADCTR010002953">
    <property type="protein sequence ID" value="CAA9375663.1"/>
    <property type="molecule type" value="Genomic_DNA"/>
</dbReference>
<evidence type="ECO:0000313" key="1">
    <source>
        <dbReference type="EMBL" id="CAA9375663.1"/>
    </source>
</evidence>
<gene>
    <name evidence="1" type="ORF">AVDCRST_MAG93-8789</name>
</gene>
<protein>
    <submittedName>
        <fullName evidence="1">Uncharacterized protein</fullName>
    </submittedName>
</protein>